<evidence type="ECO:0000256" key="1">
    <source>
        <dbReference type="ARBA" id="ARBA00002121"/>
    </source>
</evidence>
<keyword evidence="9 15" id="KW-0418">Kinase</keyword>
<dbReference type="FunFam" id="3.40.50.620:FF:000021">
    <property type="entry name" value="Riboflavin biosynthesis protein"/>
    <property type="match status" value="1"/>
</dbReference>
<name>A0A853DDX3_9MICO</name>
<reference evidence="17 18" key="1">
    <citation type="submission" date="2020-07" db="EMBL/GenBank/DDBJ databases">
        <title>Sequencing the genomes of 1000 actinobacteria strains.</title>
        <authorList>
            <person name="Klenk H.-P."/>
        </authorList>
    </citation>
    <scope>NUCLEOTIDE SEQUENCE [LARGE SCALE GENOMIC DNA]</scope>
    <source>
        <strain evidence="17 18">DSM 29531</strain>
    </source>
</reference>
<dbReference type="NCBIfam" id="TIGR00083">
    <property type="entry name" value="ribF"/>
    <property type="match status" value="1"/>
</dbReference>
<keyword evidence="11 15" id="KW-0067">ATP-binding</keyword>
<dbReference type="GO" id="GO:0008531">
    <property type="term" value="F:riboflavin kinase activity"/>
    <property type="evidence" value="ECO:0007669"/>
    <property type="project" value="UniProtKB-UniRule"/>
</dbReference>
<evidence type="ECO:0000256" key="12">
    <source>
        <dbReference type="ARBA" id="ARBA00023268"/>
    </source>
</evidence>
<comment type="caution">
    <text evidence="17">The sequence shown here is derived from an EMBL/GenBank/DDBJ whole genome shotgun (WGS) entry which is preliminary data.</text>
</comment>
<dbReference type="InterPro" id="IPR002606">
    <property type="entry name" value="Riboflavin_kinase_bac"/>
</dbReference>
<dbReference type="InterPro" id="IPR023465">
    <property type="entry name" value="Riboflavin_kinase_dom_sf"/>
</dbReference>
<dbReference type="GO" id="GO:0003919">
    <property type="term" value="F:FMN adenylyltransferase activity"/>
    <property type="evidence" value="ECO:0007669"/>
    <property type="project" value="UniProtKB-UniRule"/>
</dbReference>
<evidence type="ECO:0000313" key="18">
    <source>
        <dbReference type="Proteomes" id="UP000571817"/>
    </source>
</evidence>
<dbReference type="GO" id="GO:0006747">
    <property type="term" value="P:FAD biosynthetic process"/>
    <property type="evidence" value="ECO:0007669"/>
    <property type="project" value="UniProtKB-UniRule"/>
</dbReference>
<dbReference type="UniPathway" id="UPA00276">
    <property type="reaction ID" value="UER00406"/>
</dbReference>
<dbReference type="GO" id="GO:0009398">
    <property type="term" value="P:FMN biosynthetic process"/>
    <property type="evidence" value="ECO:0007669"/>
    <property type="project" value="UniProtKB-UniRule"/>
</dbReference>
<dbReference type="GO" id="GO:0005524">
    <property type="term" value="F:ATP binding"/>
    <property type="evidence" value="ECO:0007669"/>
    <property type="project" value="UniProtKB-UniRule"/>
</dbReference>
<evidence type="ECO:0000259" key="16">
    <source>
        <dbReference type="SMART" id="SM00904"/>
    </source>
</evidence>
<dbReference type="EC" id="2.7.7.2" evidence="15"/>
<keyword evidence="12" id="KW-0511">Multifunctional enzyme</keyword>
<evidence type="ECO:0000256" key="3">
    <source>
        <dbReference type="ARBA" id="ARBA00005201"/>
    </source>
</evidence>
<comment type="similarity">
    <text evidence="15">Belongs to the ribF family.</text>
</comment>
<keyword evidence="6 15" id="KW-0808">Transferase</keyword>
<keyword evidence="8 15" id="KW-0547">Nucleotide-binding</keyword>
<dbReference type="InterPro" id="IPR015864">
    <property type="entry name" value="FAD_synthase"/>
</dbReference>
<gene>
    <name evidence="17" type="ORF">HNR15_001152</name>
</gene>
<proteinExistence type="inferred from homology"/>
<evidence type="ECO:0000256" key="10">
    <source>
        <dbReference type="ARBA" id="ARBA00022827"/>
    </source>
</evidence>
<dbReference type="SMART" id="SM00904">
    <property type="entry name" value="Flavokinase"/>
    <property type="match status" value="1"/>
</dbReference>
<evidence type="ECO:0000256" key="8">
    <source>
        <dbReference type="ARBA" id="ARBA00022741"/>
    </source>
</evidence>
<comment type="pathway">
    <text evidence="2 15">Cofactor biosynthesis; FAD biosynthesis; FAD from FMN: step 1/1.</text>
</comment>
<feature type="domain" description="Riboflavin kinase" evidence="16">
    <location>
        <begin position="182"/>
        <end position="310"/>
    </location>
</feature>
<dbReference type="PANTHER" id="PTHR22749">
    <property type="entry name" value="RIBOFLAVIN KINASE/FMN ADENYLYLTRANSFERASE"/>
    <property type="match status" value="1"/>
</dbReference>
<sequence length="312" mass="33716">MLRLTETADLPSGFGPSVVTIGNFDGVHLGHRTLLAAVVQRARREGLASVAVTFEPHPLAVLHPDHAPVLVSSLKDRLATMEQIGLDAVLVMPFTLELAAMSPRDFVREVFVDGLRAHAVVVGRDTRFGARNEGDVDTLRELGAEFGFEVQVQEDVGEGGRYSSTEVRSDLVAGDVAAASRILGRPHAVTGMVVRGAQRGRELGYPTANLAQDATGFVPADGVYAGWLVRIQHGGERLPAAISVGTNPTFDGTQRTVEAYVLDRTDLDLYDEVVAVEFTDRLRSNVRFDSIEPLIEQMGHDVDRARALLTGQ</sequence>
<evidence type="ECO:0000256" key="6">
    <source>
        <dbReference type="ARBA" id="ARBA00022679"/>
    </source>
</evidence>
<dbReference type="SUPFAM" id="SSF52374">
    <property type="entry name" value="Nucleotidylyl transferase"/>
    <property type="match status" value="1"/>
</dbReference>
<comment type="catalytic activity">
    <reaction evidence="14 15">
        <text>FMN + ATP + H(+) = FAD + diphosphate</text>
        <dbReference type="Rhea" id="RHEA:17237"/>
        <dbReference type="ChEBI" id="CHEBI:15378"/>
        <dbReference type="ChEBI" id="CHEBI:30616"/>
        <dbReference type="ChEBI" id="CHEBI:33019"/>
        <dbReference type="ChEBI" id="CHEBI:57692"/>
        <dbReference type="ChEBI" id="CHEBI:58210"/>
        <dbReference type="EC" id="2.7.7.2"/>
    </reaction>
</comment>
<evidence type="ECO:0000313" key="17">
    <source>
        <dbReference type="EMBL" id="NYJ74189.1"/>
    </source>
</evidence>
<comment type="function">
    <text evidence="1">Catalyzes the phosphorylation of riboflavin to FMN followed by the adenylation of FMN to FAD.</text>
</comment>
<dbReference type="Proteomes" id="UP000571817">
    <property type="component" value="Unassembled WGS sequence"/>
</dbReference>
<organism evidence="17 18">
    <name type="scientific">Allobranchiibius huperziae</name>
    <dbReference type="NCBI Taxonomy" id="1874116"/>
    <lineage>
        <taxon>Bacteria</taxon>
        <taxon>Bacillati</taxon>
        <taxon>Actinomycetota</taxon>
        <taxon>Actinomycetes</taxon>
        <taxon>Micrococcales</taxon>
        <taxon>Dermacoccaceae</taxon>
        <taxon>Allobranchiibius</taxon>
    </lineage>
</organism>
<dbReference type="InterPro" id="IPR014729">
    <property type="entry name" value="Rossmann-like_a/b/a_fold"/>
</dbReference>
<keyword evidence="18" id="KW-1185">Reference proteome</keyword>
<dbReference type="Gene3D" id="3.40.50.620">
    <property type="entry name" value="HUPs"/>
    <property type="match status" value="1"/>
</dbReference>
<dbReference type="InterPro" id="IPR015865">
    <property type="entry name" value="Riboflavin_kinase_bac/euk"/>
</dbReference>
<evidence type="ECO:0000256" key="9">
    <source>
        <dbReference type="ARBA" id="ARBA00022777"/>
    </source>
</evidence>
<evidence type="ECO:0000256" key="15">
    <source>
        <dbReference type="PIRNR" id="PIRNR004491"/>
    </source>
</evidence>
<accession>A0A853DDX3</accession>
<keyword evidence="5 15" id="KW-0288">FMN</keyword>
<evidence type="ECO:0000256" key="4">
    <source>
        <dbReference type="ARBA" id="ARBA00022630"/>
    </source>
</evidence>
<dbReference type="AlphaFoldDB" id="A0A853DDX3"/>
<keyword evidence="4 15" id="KW-0285">Flavoprotein</keyword>
<dbReference type="FunFam" id="2.40.30.30:FF:000003">
    <property type="entry name" value="Riboflavin biosynthesis protein"/>
    <property type="match status" value="1"/>
</dbReference>
<dbReference type="PIRSF" id="PIRSF004491">
    <property type="entry name" value="FAD_Synth"/>
    <property type="match status" value="1"/>
</dbReference>
<evidence type="ECO:0000256" key="2">
    <source>
        <dbReference type="ARBA" id="ARBA00004726"/>
    </source>
</evidence>
<dbReference type="CDD" id="cd02064">
    <property type="entry name" value="FAD_synthetase_N"/>
    <property type="match status" value="1"/>
</dbReference>
<evidence type="ECO:0000256" key="11">
    <source>
        <dbReference type="ARBA" id="ARBA00022840"/>
    </source>
</evidence>
<keyword evidence="10 15" id="KW-0274">FAD</keyword>
<dbReference type="Gene3D" id="2.40.30.30">
    <property type="entry name" value="Riboflavin kinase-like"/>
    <property type="match status" value="1"/>
</dbReference>
<comment type="catalytic activity">
    <reaction evidence="13 15">
        <text>riboflavin + ATP = FMN + ADP + H(+)</text>
        <dbReference type="Rhea" id="RHEA:14357"/>
        <dbReference type="ChEBI" id="CHEBI:15378"/>
        <dbReference type="ChEBI" id="CHEBI:30616"/>
        <dbReference type="ChEBI" id="CHEBI:57986"/>
        <dbReference type="ChEBI" id="CHEBI:58210"/>
        <dbReference type="ChEBI" id="CHEBI:456216"/>
        <dbReference type="EC" id="2.7.1.26"/>
    </reaction>
</comment>
<evidence type="ECO:0000256" key="7">
    <source>
        <dbReference type="ARBA" id="ARBA00022695"/>
    </source>
</evidence>
<dbReference type="GO" id="GO:0009231">
    <property type="term" value="P:riboflavin biosynthetic process"/>
    <property type="evidence" value="ECO:0007669"/>
    <property type="project" value="InterPro"/>
</dbReference>
<dbReference type="UniPathway" id="UPA00277">
    <property type="reaction ID" value="UER00407"/>
</dbReference>
<evidence type="ECO:0000256" key="5">
    <source>
        <dbReference type="ARBA" id="ARBA00022643"/>
    </source>
</evidence>
<dbReference type="RefSeq" id="WP_179479868.1">
    <property type="nucleotide sequence ID" value="NZ_JACCFW010000001.1"/>
</dbReference>
<dbReference type="EMBL" id="JACCFW010000001">
    <property type="protein sequence ID" value="NYJ74189.1"/>
    <property type="molecule type" value="Genomic_DNA"/>
</dbReference>
<evidence type="ECO:0000256" key="14">
    <source>
        <dbReference type="ARBA" id="ARBA00049494"/>
    </source>
</evidence>
<keyword evidence="7 15" id="KW-0548">Nucleotidyltransferase</keyword>
<dbReference type="EC" id="2.7.1.26" evidence="15"/>
<comment type="pathway">
    <text evidence="3 15">Cofactor biosynthesis; FMN biosynthesis; FMN from riboflavin (ATP route): step 1/1.</text>
</comment>
<evidence type="ECO:0000256" key="13">
    <source>
        <dbReference type="ARBA" id="ARBA00047880"/>
    </source>
</evidence>
<dbReference type="Pfam" id="PF06574">
    <property type="entry name" value="FAD_syn"/>
    <property type="match status" value="1"/>
</dbReference>
<dbReference type="NCBIfam" id="NF004160">
    <property type="entry name" value="PRK05627.1-3"/>
    <property type="match status" value="1"/>
</dbReference>
<dbReference type="InterPro" id="IPR023468">
    <property type="entry name" value="Riboflavin_kinase"/>
</dbReference>
<protein>
    <recommendedName>
        <fullName evidence="15">Riboflavin biosynthesis protein</fullName>
    </recommendedName>
    <domain>
        <recommendedName>
            <fullName evidence="15">Riboflavin kinase</fullName>
            <ecNumber evidence="15">2.7.1.26</ecNumber>
        </recommendedName>
        <alternativeName>
            <fullName evidence="15">Flavokinase</fullName>
        </alternativeName>
    </domain>
    <domain>
        <recommendedName>
            <fullName evidence="15">FMN adenylyltransferase</fullName>
            <ecNumber evidence="15">2.7.7.2</ecNumber>
        </recommendedName>
        <alternativeName>
            <fullName evidence="15">FAD pyrophosphorylase</fullName>
        </alternativeName>
        <alternativeName>
            <fullName evidence="15">FAD synthase</fullName>
        </alternativeName>
    </domain>
</protein>
<dbReference type="SUPFAM" id="SSF82114">
    <property type="entry name" value="Riboflavin kinase-like"/>
    <property type="match status" value="1"/>
</dbReference>
<dbReference type="Pfam" id="PF01687">
    <property type="entry name" value="Flavokinase"/>
    <property type="match status" value="1"/>
</dbReference>
<dbReference type="PANTHER" id="PTHR22749:SF6">
    <property type="entry name" value="RIBOFLAVIN KINASE"/>
    <property type="match status" value="1"/>
</dbReference>